<dbReference type="InterPro" id="IPR001347">
    <property type="entry name" value="SIS_dom"/>
</dbReference>
<dbReference type="Gene3D" id="3.40.50.10490">
    <property type="entry name" value="Glucose-6-phosphate isomerase like protein, domain 1"/>
    <property type="match status" value="1"/>
</dbReference>
<dbReference type="InterPro" id="IPR035474">
    <property type="entry name" value="SIS_Kpsf"/>
</dbReference>
<dbReference type="PROSITE" id="PS51464">
    <property type="entry name" value="SIS"/>
    <property type="match status" value="1"/>
</dbReference>
<dbReference type="EMBL" id="CP015970">
    <property type="protein sequence ID" value="AOZ46889.1"/>
    <property type="molecule type" value="Genomic_DNA"/>
</dbReference>
<evidence type="ECO:0000259" key="1">
    <source>
        <dbReference type="PROSITE" id="PS51464"/>
    </source>
</evidence>
<evidence type="ECO:0000313" key="2">
    <source>
        <dbReference type="EMBL" id="AMS05415.1"/>
    </source>
</evidence>
<reference evidence="2 4" key="2">
    <citation type="submission" date="2016-02" db="EMBL/GenBank/DDBJ databases">
        <title>Complete Genome Sequence of Propionibacterium acidipropionici ATCC 55737.</title>
        <authorList>
            <person name="Luna Flores C.H."/>
            <person name="Nielsen L.K."/>
            <person name="Marcellin E."/>
        </authorList>
    </citation>
    <scope>NUCLEOTIDE SEQUENCE [LARGE SCALE GENOMIC DNA]</scope>
    <source>
        <strain evidence="2 4">ATCC 55737</strain>
    </source>
</reference>
<dbReference type="CDD" id="cd05014">
    <property type="entry name" value="SIS_Kpsf"/>
    <property type="match status" value="1"/>
</dbReference>
<evidence type="ECO:0000313" key="4">
    <source>
        <dbReference type="Proteomes" id="UP000075221"/>
    </source>
</evidence>
<reference evidence="3 5" key="1">
    <citation type="journal article" date="2016" name="Plant Dis.">
        <title>Improved production of propionic acid using genome shuffling.</title>
        <authorList>
            <person name="Luna-Flores C.H."/>
            <person name="Palfreyman R.W."/>
            <person name="Kromer J.O."/>
            <person name="Nielsen L.K."/>
            <person name="Marcellin E."/>
        </authorList>
    </citation>
    <scope>NUCLEOTIDE SEQUENCE [LARGE SCALE GENOMIC DNA]</scope>
    <source>
        <strain evidence="3 5">F3E8</strain>
    </source>
</reference>
<name>A0AAC8YFA8_9ACTN</name>
<feature type="domain" description="SIS" evidence="1">
    <location>
        <begin position="42"/>
        <end position="185"/>
    </location>
</feature>
<dbReference type="RefSeq" id="WP_062819516.1">
    <property type="nucleotide sequence ID" value="NZ_CP014352.1"/>
</dbReference>
<protein>
    <recommendedName>
        <fullName evidence="1">SIS domain-containing protein</fullName>
    </recommendedName>
</protein>
<dbReference type="Pfam" id="PF01380">
    <property type="entry name" value="SIS"/>
    <property type="match status" value="1"/>
</dbReference>
<dbReference type="AlphaFoldDB" id="A0AAC8YFA8"/>
<evidence type="ECO:0000313" key="3">
    <source>
        <dbReference type="EMBL" id="AOZ46889.1"/>
    </source>
</evidence>
<dbReference type="InterPro" id="IPR050986">
    <property type="entry name" value="GutQ/KpsF_isomerases"/>
</dbReference>
<evidence type="ECO:0000313" key="5">
    <source>
        <dbReference type="Proteomes" id="UP000178666"/>
    </source>
</evidence>
<dbReference type="PANTHER" id="PTHR42745">
    <property type="match status" value="1"/>
</dbReference>
<organism evidence="2 4">
    <name type="scientific">Acidipropionibacterium acidipropionici</name>
    <dbReference type="NCBI Taxonomy" id="1748"/>
    <lineage>
        <taxon>Bacteria</taxon>
        <taxon>Bacillati</taxon>
        <taxon>Actinomycetota</taxon>
        <taxon>Actinomycetes</taxon>
        <taxon>Propionibacteriales</taxon>
        <taxon>Propionibacteriaceae</taxon>
        <taxon>Acidipropionibacterium</taxon>
    </lineage>
</organism>
<dbReference type="GO" id="GO:1901135">
    <property type="term" value="P:carbohydrate derivative metabolic process"/>
    <property type="evidence" value="ECO:0007669"/>
    <property type="project" value="InterPro"/>
</dbReference>
<dbReference type="Proteomes" id="UP000075221">
    <property type="component" value="Chromosome"/>
</dbReference>
<dbReference type="PANTHER" id="PTHR42745:SF2">
    <property type="entry name" value="ARABINOSE 5-PHOSPHATE ISOMERASE GUTQ"/>
    <property type="match status" value="1"/>
</dbReference>
<dbReference type="GO" id="GO:0097367">
    <property type="term" value="F:carbohydrate derivative binding"/>
    <property type="evidence" value="ECO:0007669"/>
    <property type="project" value="InterPro"/>
</dbReference>
<proteinExistence type="predicted"/>
<dbReference type="SUPFAM" id="SSF53697">
    <property type="entry name" value="SIS domain"/>
    <property type="match status" value="1"/>
</dbReference>
<sequence length="212" mass="22106">MLTHPDLQRLPGALEASRTSVELESRALRGLWERNEGALRVAVEAIAGISGRLVVCGLGKSGHIGKKVAASMASMGIPSFFLHATEALHGDFGMCTGQDAGLLISSSGTTKEVVEVAGMMRLIGMPVVTMSSNDTSPLAQLGCANLNISVERESDPLNLAPTSSAVTTLVLGDALAVALQGLLDFTEEDFGMRHPGGALGRRVLAERGFDHA</sequence>
<gene>
    <name evidence="3" type="ORF">A8L58_09485</name>
    <name evidence="2" type="ORF">AXH35_08030</name>
</gene>
<keyword evidence="5" id="KW-1185">Reference proteome</keyword>
<accession>A0AAC8YFA8</accession>
<dbReference type="InterPro" id="IPR046348">
    <property type="entry name" value="SIS_dom_sf"/>
</dbReference>
<dbReference type="Proteomes" id="UP000178666">
    <property type="component" value="Chromosome"/>
</dbReference>
<dbReference type="EMBL" id="CP014352">
    <property type="protein sequence ID" value="AMS05415.1"/>
    <property type="molecule type" value="Genomic_DNA"/>
</dbReference>